<comment type="caution">
    <text evidence="2">The sequence shown here is derived from an EMBL/GenBank/DDBJ whole genome shotgun (WGS) entry which is preliminary data.</text>
</comment>
<evidence type="ECO:0000313" key="2">
    <source>
        <dbReference type="EMBL" id="GAG06455.1"/>
    </source>
</evidence>
<evidence type="ECO:0000256" key="1">
    <source>
        <dbReference type="SAM" id="MobiDB-lite"/>
    </source>
</evidence>
<evidence type="ECO:0008006" key="3">
    <source>
        <dbReference type="Google" id="ProtNLM"/>
    </source>
</evidence>
<reference evidence="2" key="1">
    <citation type="journal article" date="2014" name="Front. Microbiol.">
        <title>High frequency of phylogenetically diverse reductive dehalogenase-homologous genes in deep subseafloor sedimentary metagenomes.</title>
        <authorList>
            <person name="Kawai M."/>
            <person name="Futagami T."/>
            <person name="Toyoda A."/>
            <person name="Takaki Y."/>
            <person name="Nishi S."/>
            <person name="Hori S."/>
            <person name="Arai W."/>
            <person name="Tsubouchi T."/>
            <person name="Morono Y."/>
            <person name="Uchiyama I."/>
            <person name="Ito T."/>
            <person name="Fujiyama A."/>
            <person name="Inagaki F."/>
            <person name="Takami H."/>
        </authorList>
    </citation>
    <scope>NUCLEOTIDE SEQUENCE</scope>
    <source>
        <strain evidence="2">Expedition CK06-06</strain>
    </source>
</reference>
<protein>
    <recommendedName>
        <fullName evidence="3">5'-3' exonuclease alpha-helical arch N-terminal domain-containing protein</fullName>
    </recommendedName>
</protein>
<name>X0ULH5_9ZZZZ</name>
<proteinExistence type="predicted"/>
<organism evidence="2">
    <name type="scientific">marine sediment metagenome</name>
    <dbReference type="NCBI Taxonomy" id="412755"/>
    <lineage>
        <taxon>unclassified sequences</taxon>
        <taxon>metagenomes</taxon>
        <taxon>ecological metagenomes</taxon>
    </lineage>
</organism>
<accession>X0ULH5</accession>
<dbReference type="AlphaFoldDB" id="X0ULH5"/>
<sequence>VFPNKEVILVTIDEDLDQLCYQKNVKIFNPNTKFKSVKGCYKTGQEPMKLLEKKIRLGDKSDNIIVDKNNNTDVEVERRKLVINLLKLPEFIENKVAKVLADLPKKEINYNELPFPNSLGKQDRFDLIYGKDKVIPFEEAIKSNEKREIKKKKKTKEAYEKRKALKKKEKEESFR</sequence>
<feature type="non-terminal residue" evidence="2">
    <location>
        <position position="1"/>
    </location>
</feature>
<feature type="region of interest" description="Disordered" evidence="1">
    <location>
        <begin position="146"/>
        <end position="175"/>
    </location>
</feature>
<dbReference type="EMBL" id="BARS01026964">
    <property type="protein sequence ID" value="GAG06455.1"/>
    <property type="molecule type" value="Genomic_DNA"/>
</dbReference>
<gene>
    <name evidence="2" type="ORF">S01H1_42396</name>
</gene>
<feature type="compositionally biased region" description="Basic and acidic residues" evidence="1">
    <location>
        <begin position="156"/>
        <end position="175"/>
    </location>
</feature>